<dbReference type="InterPro" id="IPR011330">
    <property type="entry name" value="Glyco_hydro/deAcase_b/a-brl"/>
</dbReference>
<organism evidence="3 4">
    <name type="scientific">Christiangramia sediminicola</name>
    <dbReference type="NCBI Taxonomy" id="3073267"/>
    <lineage>
        <taxon>Bacteria</taxon>
        <taxon>Pseudomonadati</taxon>
        <taxon>Bacteroidota</taxon>
        <taxon>Flavobacteriia</taxon>
        <taxon>Flavobacteriales</taxon>
        <taxon>Flavobacteriaceae</taxon>
        <taxon>Christiangramia</taxon>
    </lineage>
</organism>
<proteinExistence type="predicted"/>
<keyword evidence="4" id="KW-1185">Reference proteome</keyword>
<evidence type="ECO:0000313" key="3">
    <source>
        <dbReference type="EMBL" id="MDR5590332.1"/>
    </source>
</evidence>
<dbReference type="InterPro" id="IPR050248">
    <property type="entry name" value="Polysacc_deacetylase_ArnD"/>
</dbReference>
<dbReference type="InterPro" id="IPR002509">
    <property type="entry name" value="NODB_dom"/>
</dbReference>
<keyword evidence="1" id="KW-1133">Transmembrane helix</keyword>
<dbReference type="Proteomes" id="UP001257234">
    <property type="component" value="Unassembled WGS sequence"/>
</dbReference>
<dbReference type="PROSITE" id="PS51677">
    <property type="entry name" value="NODB"/>
    <property type="match status" value="1"/>
</dbReference>
<keyword evidence="1" id="KW-0472">Membrane</keyword>
<keyword evidence="1" id="KW-0812">Transmembrane</keyword>
<feature type="transmembrane region" description="Helical" evidence="1">
    <location>
        <begin position="31"/>
        <end position="55"/>
    </location>
</feature>
<dbReference type="EC" id="3.-.-.-" evidence="3"/>
<protein>
    <submittedName>
        <fullName evidence="3">Polysaccharide deacetylase family protein</fullName>
        <ecNumber evidence="3">3.-.-.-</ecNumber>
    </submittedName>
</protein>
<accession>A0ABU1EPM5</accession>
<reference evidence="4" key="1">
    <citation type="submission" date="2023-07" db="EMBL/GenBank/DDBJ databases">
        <title>Christiangramia sp. SM2212., a novel bacterium of the family Flavobacteriaceae isolated from the sea sediment.</title>
        <authorList>
            <person name="Wang J."/>
            <person name="Zhang X."/>
        </authorList>
    </citation>
    <scope>NUCLEOTIDE SEQUENCE [LARGE SCALE GENOMIC DNA]</scope>
    <source>
        <strain evidence="4">SM2212</strain>
    </source>
</reference>
<dbReference type="CDD" id="cd10917">
    <property type="entry name" value="CE4_NodB_like_6s_7s"/>
    <property type="match status" value="1"/>
</dbReference>
<evidence type="ECO:0000256" key="1">
    <source>
        <dbReference type="SAM" id="Phobius"/>
    </source>
</evidence>
<feature type="transmembrane region" description="Helical" evidence="1">
    <location>
        <begin position="5"/>
        <end position="25"/>
    </location>
</feature>
<comment type="caution">
    <text evidence="3">The sequence shown here is derived from an EMBL/GenBank/DDBJ whole genome shotgun (WGS) entry which is preliminary data.</text>
</comment>
<dbReference type="Gene3D" id="3.20.20.370">
    <property type="entry name" value="Glycoside hydrolase/deacetylase"/>
    <property type="match status" value="1"/>
</dbReference>
<evidence type="ECO:0000259" key="2">
    <source>
        <dbReference type="PROSITE" id="PS51677"/>
    </source>
</evidence>
<evidence type="ECO:0000313" key="4">
    <source>
        <dbReference type="Proteomes" id="UP001257234"/>
    </source>
</evidence>
<dbReference type="SUPFAM" id="SSF88713">
    <property type="entry name" value="Glycoside hydrolase/deacetylase"/>
    <property type="match status" value="1"/>
</dbReference>
<dbReference type="Pfam" id="PF01522">
    <property type="entry name" value="Polysacc_deac_1"/>
    <property type="match status" value="1"/>
</dbReference>
<dbReference type="GO" id="GO:0016787">
    <property type="term" value="F:hydrolase activity"/>
    <property type="evidence" value="ECO:0007669"/>
    <property type="project" value="UniProtKB-KW"/>
</dbReference>
<gene>
    <name evidence="3" type="ORF">RE431_06750</name>
</gene>
<keyword evidence="3" id="KW-0378">Hydrolase</keyword>
<sequence>MIFKLIKISFAIAVLAAILLFYFQLWPFWPVLLIILVYAILILILSTNVQLNFFVKAYNKNPDFSQNVISLSFDDGPDENTLKILDILDQYDAKAVFFCIGRKIKEHPEIFKEVINRGHIVGNHTFSHTRKMGFLGSRTILNEIKKCDEIADEIGEVKMNLFRPPFGIINPKTQRALSKTGHKVIGWNIRPYDAITKSPEKILQRITKKINRGDVILLHDNMPNTAPILEQLLVILKQRKIGIVRADKLFDIHAYN</sequence>
<name>A0ABU1EPM5_9FLAO</name>
<feature type="domain" description="NodB homology" evidence="2">
    <location>
        <begin position="67"/>
        <end position="244"/>
    </location>
</feature>
<dbReference type="PANTHER" id="PTHR10587">
    <property type="entry name" value="GLYCOSYL TRANSFERASE-RELATED"/>
    <property type="match status" value="1"/>
</dbReference>
<dbReference type="RefSeq" id="WP_309561204.1">
    <property type="nucleotide sequence ID" value="NZ_JAVJIU010000002.1"/>
</dbReference>
<dbReference type="EMBL" id="JAVJIU010000002">
    <property type="protein sequence ID" value="MDR5590332.1"/>
    <property type="molecule type" value="Genomic_DNA"/>
</dbReference>